<evidence type="ECO:0000313" key="3">
    <source>
        <dbReference type="Proteomes" id="UP000229098"/>
    </source>
</evidence>
<gene>
    <name evidence="2" type="ORF">COU90_04675</name>
</gene>
<organism evidence="2 3">
    <name type="scientific">Candidatus Ryanbacteria bacterium CG10_big_fil_rev_8_21_14_0_10_43_42</name>
    <dbReference type="NCBI Taxonomy" id="1974864"/>
    <lineage>
        <taxon>Bacteria</taxon>
        <taxon>Candidatus Ryaniibacteriota</taxon>
    </lineage>
</organism>
<protein>
    <submittedName>
        <fullName evidence="2">Uncharacterized protein</fullName>
    </submittedName>
</protein>
<keyword evidence="1" id="KW-1133">Transmembrane helix</keyword>
<accession>A0A2M8KW42</accession>
<feature type="transmembrane region" description="Helical" evidence="1">
    <location>
        <begin position="12"/>
        <end position="34"/>
    </location>
</feature>
<keyword evidence="1" id="KW-0812">Transmembrane</keyword>
<dbReference type="EMBL" id="PFEF01000010">
    <property type="protein sequence ID" value="PJE64136.1"/>
    <property type="molecule type" value="Genomic_DNA"/>
</dbReference>
<name>A0A2M8KW42_9BACT</name>
<keyword evidence="1" id="KW-0472">Membrane</keyword>
<comment type="caution">
    <text evidence="2">The sequence shown here is derived from an EMBL/GenBank/DDBJ whole genome shotgun (WGS) entry which is preliminary data.</text>
</comment>
<evidence type="ECO:0000313" key="2">
    <source>
        <dbReference type="EMBL" id="PJE64136.1"/>
    </source>
</evidence>
<reference evidence="3" key="1">
    <citation type="submission" date="2017-09" db="EMBL/GenBank/DDBJ databases">
        <title>Depth-based differentiation of microbial function through sediment-hosted aquifers and enrichment of novel symbionts in the deep terrestrial subsurface.</title>
        <authorList>
            <person name="Probst A.J."/>
            <person name="Ladd B."/>
            <person name="Jarett J.K."/>
            <person name="Geller-Mcgrath D.E."/>
            <person name="Sieber C.M.K."/>
            <person name="Emerson J.B."/>
            <person name="Anantharaman K."/>
            <person name="Thomas B.C."/>
            <person name="Malmstrom R."/>
            <person name="Stieglmeier M."/>
            <person name="Klingl A."/>
            <person name="Woyke T."/>
            <person name="Ryan C.M."/>
            <person name="Banfield J.F."/>
        </authorList>
    </citation>
    <scope>NUCLEOTIDE SEQUENCE [LARGE SCALE GENOMIC DNA]</scope>
</reference>
<dbReference type="AlphaFoldDB" id="A0A2M8KW42"/>
<evidence type="ECO:0000256" key="1">
    <source>
        <dbReference type="SAM" id="Phobius"/>
    </source>
</evidence>
<dbReference type="Proteomes" id="UP000229098">
    <property type="component" value="Unassembled WGS sequence"/>
</dbReference>
<feature type="transmembrane region" description="Helical" evidence="1">
    <location>
        <begin position="46"/>
        <end position="64"/>
    </location>
</feature>
<proteinExistence type="predicted"/>
<sequence length="77" mass="8816">MSGKKDQITWKGYAFLWSASMGLAVLSIAVLVIYFETDMIQKDLKIFLGITLLSIFCMICHALWKEASYNAYWRNGT</sequence>